<dbReference type="Pfam" id="PF00173">
    <property type="entry name" value="Cyt-b5"/>
    <property type="match status" value="1"/>
</dbReference>
<keyword evidence="5" id="KW-0408">Iron</keyword>
<dbReference type="EMBL" id="KZ772944">
    <property type="protein sequence ID" value="PTQ26176.1"/>
    <property type="molecule type" value="Genomic_DNA"/>
</dbReference>
<dbReference type="PANTHER" id="PTHR21281:SF0">
    <property type="entry name" value="CYTOCHROME B5 DOMAIN-CONTAINING PROTEIN 1"/>
    <property type="match status" value="1"/>
</dbReference>
<dbReference type="PROSITE" id="PS50255">
    <property type="entry name" value="CYTOCHROME_B5_2"/>
    <property type="match status" value="1"/>
</dbReference>
<evidence type="ECO:0000259" key="10">
    <source>
        <dbReference type="PROSITE" id="PS50255"/>
    </source>
</evidence>
<proteinExistence type="predicted"/>
<evidence type="ECO:0000256" key="2">
    <source>
        <dbReference type="ARBA" id="ARBA00022490"/>
    </source>
</evidence>
<evidence type="ECO:0000256" key="8">
    <source>
        <dbReference type="ARBA" id="ARBA00040649"/>
    </source>
</evidence>
<keyword evidence="7" id="KW-0966">Cell projection</keyword>
<keyword evidence="4" id="KW-0479">Metal-binding</keyword>
<name>A0A2R6VX52_MARPO</name>
<evidence type="ECO:0000256" key="9">
    <source>
        <dbReference type="ARBA" id="ARBA00046139"/>
    </source>
</evidence>
<keyword evidence="12" id="KW-1185">Reference proteome</keyword>
<evidence type="ECO:0000256" key="5">
    <source>
        <dbReference type="ARBA" id="ARBA00023004"/>
    </source>
</evidence>
<dbReference type="Gramene" id="MpVg00750.3">
    <property type="protein sequence ID" value="MpVg00750.3.cds"/>
    <property type="gene ID" value="MpVg00750"/>
</dbReference>
<keyword evidence="6" id="KW-0206">Cytoskeleton</keyword>
<dbReference type="Gramene" id="MpVg00750.2">
    <property type="protein sequence ID" value="MpVg00750.2.cds"/>
    <property type="gene ID" value="MpVg00750"/>
</dbReference>
<evidence type="ECO:0000256" key="4">
    <source>
        <dbReference type="ARBA" id="ARBA00022723"/>
    </source>
</evidence>
<dbReference type="InterPro" id="IPR052320">
    <property type="entry name" value="Cytochrome_b5_domain"/>
</dbReference>
<dbReference type="EMBL" id="KZ772944">
    <property type="protein sequence ID" value="PTQ26177.1"/>
    <property type="molecule type" value="Genomic_DNA"/>
</dbReference>
<dbReference type="InterPro" id="IPR001199">
    <property type="entry name" value="Cyt_B5-like_heme/steroid-bd"/>
</dbReference>
<evidence type="ECO:0000313" key="12">
    <source>
        <dbReference type="Proteomes" id="UP000244005"/>
    </source>
</evidence>
<dbReference type="InterPro" id="IPR036400">
    <property type="entry name" value="Cyt_B5-like_heme/steroid_sf"/>
</dbReference>
<accession>A0A2R6VX52</accession>
<dbReference type="SUPFAM" id="SSF55856">
    <property type="entry name" value="Cytochrome b5-like heme/steroid binding domain"/>
    <property type="match status" value="1"/>
</dbReference>
<dbReference type="Proteomes" id="UP000244005">
    <property type="component" value="Chromosome Y"/>
</dbReference>
<dbReference type="Gramene" id="MpVg00750.1">
    <property type="protein sequence ID" value="MpVg00750.1.cds"/>
    <property type="gene ID" value="MpVg00750"/>
</dbReference>
<dbReference type="AlphaFoldDB" id="A0A2R6VX52"/>
<dbReference type="EMBL" id="KZ772944">
    <property type="protein sequence ID" value="PTQ26178.1"/>
    <property type="molecule type" value="Genomic_DNA"/>
</dbReference>
<sequence length="233" mass="26367">MDAPSKQITTSNRHSSGWYTASEVALHCVPSDCWLTLLGLVYDVTSLLPLNPPYLAEPMLLRAGGDVSHWFEPRSKDVRLVQDPKLQILRAFTPQGRFIHIPPQGPISDWDNGYLLPWWLDDQYVIGRLSPKTRFVCIKNVLLANEVIIEVPSEETMKEILERYLPINSHARSYSWEAVVSDECGEFVRVDMDKSLAENGITDDSDLYSSMGMAADHVVPCIHVYYDDDLTIA</sequence>
<dbReference type="PANTHER" id="PTHR21281">
    <property type="entry name" value="CYTOCHROME B5 DOMAIN-CONTAINING PROTEIN 1"/>
    <property type="match status" value="1"/>
</dbReference>
<dbReference type="OMA" id="DLTHFFH"/>
<dbReference type="GO" id="GO:0046872">
    <property type="term" value="F:metal ion binding"/>
    <property type="evidence" value="ECO:0007669"/>
    <property type="project" value="UniProtKB-KW"/>
</dbReference>
<evidence type="ECO:0000256" key="6">
    <source>
        <dbReference type="ARBA" id="ARBA00023212"/>
    </source>
</evidence>
<organism evidence="11 12">
    <name type="scientific">Marchantia polymorpha</name>
    <name type="common">Common liverwort</name>
    <name type="synonym">Marchantia aquatica</name>
    <dbReference type="NCBI Taxonomy" id="3197"/>
    <lineage>
        <taxon>Eukaryota</taxon>
        <taxon>Viridiplantae</taxon>
        <taxon>Streptophyta</taxon>
        <taxon>Embryophyta</taxon>
        <taxon>Marchantiophyta</taxon>
        <taxon>Marchantiopsida</taxon>
        <taxon>Marchantiidae</taxon>
        <taxon>Marchantiales</taxon>
        <taxon>Marchantiaceae</taxon>
        <taxon>Marchantia</taxon>
    </lineage>
</organism>
<dbReference type="OrthoDB" id="1876471at2759"/>
<dbReference type="Gene3D" id="3.10.120.10">
    <property type="entry name" value="Cytochrome b5-like heme/steroid binding domain"/>
    <property type="match status" value="1"/>
</dbReference>
<evidence type="ECO:0000256" key="7">
    <source>
        <dbReference type="ARBA" id="ARBA00023273"/>
    </source>
</evidence>
<reference evidence="12" key="1">
    <citation type="journal article" date="2017" name="Cell">
        <title>Insights into land plant evolution garnered from the Marchantia polymorpha genome.</title>
        <authorList>
            <person name="Bowman J.L."/>
            <person name="Kohchi T."/>
            <person name="Yamato K.T."/>
            <person name="Jenkins J."/>
            <person name="Shu S."/>
            <person name="Ishizaki K."/>
            <person name="Yamaoka S."/>
            <person name="Nishihama R."/>
            <person name="Nakamura Y."/>
            <person name="Berger F."/>
            <person name="Adam C."/>
            <person name="Aki S.S."/>
            <person name="Althoff F."/>
            <person name="Araki T."/>
            <person name="Arteaga-Vazquez M.A."/>
            <person name="Balasubrmanian S."/>
            <person name="Barry K."/>
            <person name="Bauer D."/>
            <person name="Boehm C.R."/>
            <person name="Briginshaw L."/>
            <person name="Caballero-Perez J."/>
            <person name="Catarino B."/>
            <person name="Chen F."/>
            <person name="Chiyoda S."/>
            <person name="Chovatia M."/>
            <person name="Davies K.M."/>
            <person name="Delmans M."/>
            <person name="Demura T."/>
            <person name="Dierschke T."/>
            <person name="Dolan L."/>
            <person name="Dorantes-Acosta A.E."/>
            <person name="Eklund D.M."/>
            <person name="Florent S.N."/>
            <person name="Flores-Sandoval E."/>
            <person name="Fujiyama A."/>
            <person name="Fukuzawa H."/>
            <person name="Galik B."/>
            <person name="Grimanelli D."/>
            <person name="Grimwood J."/>
            <person name="Grossniklaus U."/>
            <person name="Hamada T."/>
            <person name="Haseloff J."/>
            <person name="Hetherington A.J."/>
            <person name="Higo A."/>
            <person name="Hirakawa Y."/>
            <person name="Hundley H.N."/>
            <person name="Ikeda Y."/>
            <person name="Inoue K."/>
            <person name="Inoue S.I."/>
            <person name="Ishida S."/>
            <person name="Jia Q."/>
            <person name="Kakita M."/>
            <person name="Kanazawa T."/>
            <person name="Kawai Y."/>
            <person name="Kawashima T."/>
            <person name="Kennedy M."/>
            <person name="Kinose K."/>
            <person name="Kinoshita T."/>
            <person name="Kohara Y."/>
            <person name="Koide E."/>
            <person name="Komatsu K."/>
            <person name="Kopischke S."/>
            <person name="Kubo M."/>
            <person name="Kyozuka J."/>
            <person name="Lagercrantz U."/>
            <person name="Lin S.S."/>
            <person name="Lindquist E."/>
            <person name="Lipzen A.M."/>
            <person name="Lu C.W."/>
            <person name="De Luna E."/>
            <person name="Martienssen R.A."/>
            <person name="Minamino N."/>
            <person name="Mizutani M."/>
            <person name="Mizutani M."/>
            <person name="Mochizuki N."/>
            <person name="Monte I."/>
            <person name="Mosher R."/>
            <person name="Nagasaki H."/>
            <person name="Nakagami H."/>
            <person name="Naramoto S."/>
            <person name="Nishitani K."/>
            <person name="Ohtani M."/>
            <person name="Okamoto T."/>
            <person name="Okumura M."/>
            <person name="Phillips J."/>
            <person name="Pollak B."/>
            <person name="Reinders A."/>
            <person name="Rovekamp M."/>
            <person name="Sano R."/>
            <person name="Sawa S."/>
            <person name="Schmid M.W."/>
            <person name="Shirakawa M."/>
            <person name="Solano R."/>
            <person name="Spunde A."/>
            <person name="Suetsugu N."/>
            <person name="Sugano S."/>
            <person name="Sugiyama A."/>
            <person name="Sun R."/>
            <person name="Suzuki Y."/>
            <person name="Takenaka M."/>
            <person name="Takezawa D."/>
            <person name="Tomogane H."/>
            <person name="Tsuzuki M."/>
            <person name="Ueda T."/>
            <person name="Umeda M."/>
            <person name="Ward J.M."/>
            <person name="Watanabe Y."/>
            <person name="Yazaki K."/>
            <person name="Yokoyama R."/>
            <person name="Yoshitake Y."/>
            <person name="Yotsui I."/>
            <person name="Zachgo S."/>
            <person name="Schmutz J."/>
        </authorList>
    </citation>
    <scope>NUCLEOTIDE SEQUENCE [LARGE SCALE GENOMIC DNA]</scope>
    <source>
        <strain evidence="12">Tak-1</strain>
    </source>
</reference>
<keyword evidence="3" id="KW-0349">Heme</keyword>
<reference evidence="11" key="2">
    <citation type="submission" date="2017-12" db="EMBL/GenBank/DDBJ databases">
        <title>WGS assembly of Marchantia polymorpha.</title>
        <authorList>
            <person name="Bowman J.L."/>
            <person name="Kohchi T."/>
            <person name="Yamato K.T."/>
            <person name="Jenkins J."/>
            <person name="Shu S."/>
            <person name="Ishizaki K."/>
            <person name="Yamaoka S."/>
            <person name="Nishihama R."/>
            <person name="Nakamura Y."/>
            <person name="Berger F."/>
            <person name="Adam C."/>
            <person name="Aki S.S."/>
            <person name="Althoff F."/>
            <person name="Araki T."/>
            <person name="Arteaga-Vazquez M.A."/>
            <person name="Balasubrmanian S."/>
            <person name="Bauer D."/>
            <person name="Boehm C.R."/>
            <person name="Briginshaw L."/>
            <person name="Caballero-Perez J."/>
            <person name="Catarino B."/>
            <person name="Chen F."/>
            <person name="Chiyoda S."/>
            <person name="Chovatia M."/>
            <person name="Davies K.M."/>
            <person name="Delmans M."/>
            <person name="Demura T."/>
            <person name="Dierschke T."/>
            <person name="Dolan L."/>
            <person name="Dorantes-Acosta A.E."/>
            <person name="Eklund D.M."/>
            <person name="Florent S.N."/>
            <person name="Flores-Sandoval E."/>
            <person name="Fujiyama A."/>
            <person name="Fukuzawa H."/>
            <person name="Galik B."/>
            <person name="Grimanelli D."/>
            <person name="Grimwood J."/>
            <person name="Grossniklaus U."/>
            <person name="Hamada T."/>
            <person name="Haseloff J."/>
            <person name="Hetherington A.J."/>
            <person name="Higo A."/>
            <person name="Hirakawa Y."/>
            <person name="Hundley H.N."/>
            <person name="Ikeda Y."/>
            <person name="Inoue K."/>
            <person name="Inoue S."/>
            <person name="Ishida S."/>
            <person name="Jia Q."/>
            <person name="Kakita M."/>
            <person name="Kanazawa T."/>
            <person name="Kawai Y."/>
            <person name="Kawashima T."/>
            <person name="Kennedy M."/>
            <person name="Kinose K."/>
            <person name="Kinoshita T."/>
            <person name="Kohara Y."/>
            <person name="Koide E."/>
            <person name="Komatsu K."/>
            <person name="Kopischke S."/>
            <person name="Kubo M."/>
            <person name="Kyozuka J."/>
            <person name="Lagercrantz U."/>
            <person name="Lin S.S."/>
            <person name="Lindquist E."/>
            <person name="Lipzen A.M."/>
            <person name="Lu C."/>
            <person name="Luna E.D."/>
            <person name="Martienssen R.A."/>
            <person name="Minamino N."/>
            <person name="Mizutani M."/>
            <person name="Mizutani M."/>
            <person name="Mochizuki N."/>
            <person name="Monte I."/>
            <person name="Mosher R."/>
            <person name="Nagasaki H."/>
            <person name="Nakagami H."/>
            <person name="Naramoto S."/>
            <person name="Nishitani K."/>
            <person name="Ohtani M."/>
            <person name="Okamoto T."/>
            <person name="Okumura M."/>
            <person name="Phillips J."/>
            <person name="Pollak B."/>
            <person name="Reinders A."/>
            <person name="Roevekamp M."/>
            <person name="Sano R."/>
            <person name="Sawa S."/>
            <person name="Schmid M.W."/>
            <person name="Shirakawa M."/>
            <person name="Solano R."/>
            <person name="Spunde A."/>
            <person name="Suetsugu N."/>
            <person name="Sugano S."/>
            <person name="Sugiyama A."/>
            <person name="Sun R."/>
            <person name="Suzuki Y."/>
            <person name="Takenaka M."/>
            <person name="Takezawa D."/>
            <person name="Tomogane H."/>
            <person name="Tsuzuki M."/>
            <person name="Ueda T."/>
            <person name="Umeda M."/>
            <person name="Ward J.M."/>
            <person name="Watanabe Y."/>
            <person name="Yazaki K."/>
            <person name="Yokoyama R."/>
            <person name="Yoshitake Y."/>
            <person name="Yotsui I."/>
            <person name="Zachgo S."/>
            <person name="Schmutz J."/>
        </authorList>
    </citation>
    <scope>NUCLEOTIDE SEQUENCE [LARGE SCALE GENOMIC DNA]</scope>
    <source>
        <strain evidence="11">Tak-1</strain>
    </source>
</reference>
<comment type="subcellular location">
    <subcellularLocation>
        <location evidence="1">Cytoplasm</location>
        <location evidence="1">Cytoskeleton</location>
        <location evidence="1">Cilium axoneme</location>
    </subcellularLocation>
</comment>
<dbReference type="GO" id="GO:0005930">
    <property type="term" value="C:axoneme"/>
    <property type="evidence" value="ECO:0007669"/>
    <property type="project" value="UniProtKB-SubCell"/>
</dbReference>
<evidence type="ECO:0000313" key="11">
    <source>
        <dbReference type="EMBL" id="PTQ26177.1"/>
    </source>
</evidence>
<evidence type="ECO:0000256" key="3">
    <source>
        <dbReference type="ARBA" id="ARBA00022617"/>
    </source>
</evidence>
<keyword evidence="2" id="KW-0963">Cytoplasm</keyword>
<evidence type="ECO:0000256" key="1">
    <source>
        <dbReference type="ARBA" id="ARBA00004430"/>
    </source>
</evidence>
<protein>
    <recommendedName>
        <fullName evidence="8">Cytochrome b5 domain-containing protein 1</fullName>
    </recommendedName>
</protein>
<dbReference type="SMART" id="SM01117">
    <property type="entry name" value="Cyt-b5"/>
    <property type="match status" value="1"/>
</dbReference>
<comment type="function">
    <text evidence="9">Radial spoke stalk protein that binds heme under oxidizing conditions. Required for the coordinated beating of multiple cilia maybe by functioning in a redox signaling pathway.</text>
</comment>
<gene>
    <name evidence="11" type="ORF">MARPO_YA0042</name>
</gene>
<feature type="domain" description="Cytochrome b5 heme-binding" evidence="10">
    <location>
        <begin position="16"/>
        <end position="130"/>
    </location>
</feature>